<reference evidence="4" key="1">
    <citation type="submission" date="2023-03" db="EMBL/GenBank/DDBJ databases">
        <title>Emydomyces testavorans Genome Sequence.</title>
        <authorList>
            <person name="Hoyer L."/>
        </authorList>
    </citation>
    <scope>NUCLEOTIDE SEQUENCE</scope>
    <source>
        <strain evidence="4">16-2883</strain>
    </source>
</reference>
<dbReference type="Gene3D" id="3.20.20.70">
    <property type="entry name" value="Aldolase class I"/>
    <property type="match status" value="1"/>
</dbReference>
<sequence>MTPVPMEDSKRTNHTNDPMLRPLVPGIYVPTICFFDPRTEDLDFSTIARHAVKLAQAGVAGLVVHGSNGEAVHLSNEERIEVIRTTRKALNDAGFLSMLLIAGCSANSTRETIRHCHDAYTAGADCALVLTPSYYRTLFASDSVIEYFRDVADASPIPIFIYNYPPVVGGLDLDSDTLIALSKHPNIVGCKFTCGNTGKLNRVVAAQRQIASGSSGKPPSSGFLCFGGSGDFTLQTLIGGGAGVVGGIANIAPKTCVRVYQLYCQGEVAEAQRVQEILARGDWAAIQSGMVGLKSAIMSHYGYGGYARKPLPRPTREEQNLYCEQFRELVDFENSL</sequence>
<dbReference type="SMART" id="SM01130">
    <property type="entry name" value="DHDPS"/>
    <property type="match status" value="1"/>
</dbReference>
<dbReference type="PANTHER" id="PTHR12128:SF52">
    <property type="entry name" value="4-HYDROXY-2-OXOGLUTARATE ALDOLASE, MITOCHONDRIAL-RELATED"/>
    <property type="match status" value="1"/>
</dbReference>
<dbReference type="AlphaFoldDB" id="A0AAF0DDL0"/>
<accession>A0AAF0DDL0</accession>
<gene>
    <name evidence="4" type="ORF">PRK78_001298</name>
</gene>
<evidence type="ECO:0000256" key="1">
    <source>
        <dbReference type="PIRNR" id="PIRNR001365"/>
    </source>
</evidence>
<dbReference type="GO" id="GO:0008700">
    <property type="term" value="F:(R,S)-4-hydroxy-2-oxoglutarate aldolase activity"/>
    <property type="evidence" value="ECO:0007669"/>
    <property type="project" value="UniProtKB-EC"/>
</dbReference>
<feature type="active site" description="Proton donor/acceptor" evidence="2">
    <location>
        <position position="162"/>
    </location>
</feature>
<dbReference type="InterPro" id="IPR013785">
    <property type="entry name" value="Aldolase_TIM"/>
</dbReference>
<keyword evidence="5" id="KW-1185">Reference proteome</keyword>
<protein>
    <submittedName>
        <fullName evidence="4">Dihydrodipicolinate synthetase family protein</fullName>
        <ecNumber evidence="4">4.1.3.16</ecNumber>
    </submittedName>
</protein>
<evidence type="ECO:0000256" key="2">
    <source>
        <dbReference type="PIRSR" id="PIRSR001365-1"/>
    </source>
</evidence>
<feature type="binding site" evidence="3">
    <location>
        <position position="245"/>
    </location>
    <ligand>
        <name>pyruvate</name>
        <dbReference type="ChEBI" id="CHEBI:15361"/>
    </ligand>
</feature>
<evidence type="ECO:0000256" key="3">
    <source>
        <dbReference type="PIRSR" id="PIRSR001365-2"/>
    </source>
</evidence>
<keyword evidence="1 4" id="KW-0456">Lyase</keyword>
<feature type="active site" description="Schiff-base intermediate with substrate" evidence="2">
    <location>
        <position position="191"/>
    </location>
</feature>
<dbReference type="PIRSF" id="PIRSF001365">
    <property type="entry name" value="DHDPS"/>
    <property type="match status" value="1"/>
</dbReference>
<evidence type="ECO:0000313" key="5">
    <source>
        <dbReference type="Proteomes" id="UP001219355"/>
    </source>
</evidence>
<dbReference type="EC" id="4.1.3.16" evidence="4"/>
<proteinExistence type="inferred from homology"/>
<dbReference type="Pfam" id="PF00701">
    <property type="entry name" value="DHDPS"/>
    <property type="match status" value="1"/>
</dbReference>
<dbReference type="EMBL" id="CP120627">
    <property type="protein sequence ID" value="WEW55865.1"/>
    <property type="molecule type" value="Genomic_DNA"/>
</dbReference>
<comment type="similarity">
    <text evidence="1">Belongs to the DapA family.</text>
</comment>
<dbReference type="GO" id="GO:0008840">
    <property type="term" value="F:4-hydroxy-tetrahydrodipicolinate synthase activity"/>
    <property type="evidence" value="ECO:0007669"/>
    <property type="project" value="TreeGrafter"/>
</dbReference>
<dbReference type="PRINTS" id="PR00146">
    <property type="entry name" value="DHPICSNTHASE"/>
</dbReference>
<evidence type="ECO:0000313" key="4">
    <source>
        <dbReference type="EMBL" id="WEW55865.1"/>
    </source>
</evidence>
<dbReference type="InterPro" id="IPR002220">
    <property type="entry name" value="DapA-like"/>
</dbReference>
<dbReference type="PANTHER" id="PTHR12128">
    <property type="entry name" value="DIHYDRODIPICOLINATE SYNTHASE"/>
    <property type="match status" value="1"/>
</dbReference>
<dbReference type="Proteomes" id="UP001219355">
    <property type="component" value="Chromosome 1"/>
</dbReference>
<organism evidence="4 5">
    <name type="scientific">Emydomyces testavorans</name>
    <dbReference type="NCBI Taxonomy" id="2070801"/>
    <lineage>
        <taxon>Eukaryota</taxon>
        <taxon>Fungi</taxon>
        <taxon>Dikarya</taxon>
        <taxon>Ascomycota</taxon>
        <taxon>Pezizomycotina</taxon>
        <taxon>Eurotiomycetes</taxon>
        <taxon>Eurotiomycetidae</taxon>
        <taxon>Onygenales</taxon>
        <taxon>Nannizziopsiaceae</taxon>
        <taxon>Emydomyces</taxon>
    </lineage>
</organism>
<dbReference type="CDD" id="cd00408">
    <property type="entry name" value="DHDPS-like"/>
    <property type="match status" value="1"/>
</dbReference>
<dbReference type="SUPFAM" id="SSF51569">
    <property type="entry name" value="Aldolase"/>
    <property type="match status" value="1"/>
</dbReference>
<name>A0AAF0DDL0_9EURO</name>